<evidence type="ECO:0000313" key="1">
    <source>
        <dbReference type="EMBL" id="GGE31985.1"/>
    </source>
</evidence>
<gene>
    <name evidence="1" type="ORF">GCM10011510_11590</name>
</gene>
<name>A0A917A7X0_9STRE</name>
<dbReference type="RefSeq" id="WP_068993743.1">
    <property type="nucleotide sequence ID" value="NZ_BMJN01000017.1"/>
</dbReference>
<dbReference type="Proteomes" id="UP000660801">
    <property type="component" value="Unassembled WGS sequence"/>
</dbReference>
<comment type="caution">
    <text evidence="1">The sequence shown here is derived from an EMBL/GenBank/DDBJ whole genome shotgun (WGS) entry which is preliminary data.</text>
</comment>
<protein>
    <recommendedName>
        <fullName evidence="3">DUF2785 domain-containing protein</fullName>
    </recommendedName>
</protein>
<organism evidence="1 2">
    <name type="scientific">Streptococcus himalayensis</name>
    <dbReference type="NCBI Taxonomy" id="1888195"/>
    <lineage>
        <taxon>Bacteria</taxon>
        <taxon>Bacillati</taxon>
        <taxon>Bacillota</taxon>
        <taxon>Bacilli</taxon>
        <taxon>Lactobacillales</taxon>
        <taxon>Streptococcaceae</taxon>
        <taxon>Streptococcus</taxon>
    </lineage>
</organism>
<reference evidence="1" key="1">
    <citation type="journal article" date="2014" name="Int. J. Syst. Evol. Microbiol.">
        <title>Complete genome sequence of Corynebacterium casei LMG S-19264T (=DSM 44701T), isolated from a smear-ripened cheese.</title>
        <authorList>
            <consortium name="US DOE Joint Genome Institute (JGI-PGF)"/>
            <person name="Walter F."/>
            <person name="Albersmeier A."/>
            <person name="Kalinowski J."/>
            <person name="Ruckert C."/>
        </authorList>
    </citation>
    <scope>NUCLEOTIDE SEQUENCE</scope>
    <source>
        <strain evidence="1">CGMCC 1.15533</strain>
    </source>
</reference>
<dbReference type="EMBL" id="BMJN01000017">
    <property type="protein sequence ID" value="GGE31985.1"/>
    <property type="molecule type" value="Genomic_DNA"/>
</dbReference>
<keyword evidence="2" id="KW-1185">Reference proteome</keyword>
<evidence type="ECO:0008006" key="3">
    <source>
        <dbReference type="Google" id="ProtNLM"/>
    </source>
</evidence>
<dbReference type="Pfam" id="PF10978">
    <property type="entry name" value="DUF2785"/>
    <property type="match status" value="1"/>
</dbReference>
<dbReference type="AlphaFoldDB" id="A0A917A7X0"/>
<sequence length="266" mass="31433">MKNRLEEKLQSEKPSYSDDEVMWLLEHIGHSDAAIRDELVYISLGRGLFEGLFTRAQFRLLVEKSLAKDYLLYRIDERGLATLTRSFTALLLGHLVEVSCLLDSPYFQLISEQEYQSICQKAYEYLEKEQDFTGYSESYGWVHAFAHGADLAVALVKHPFFQQEDWSRLFPMLTGIFKRLPQRFVDDEEWRLARVIYEAIKHGHLQEGILIDWIKTLHFPLETNLDFYRFSAVRSCLLEIYLQLDRENLLSEELKQTLYKMTRIEE</sequence>
<accession>A0A917A7X0</accession>
<proteinExistence type="predicted"/>
<evidence type="ECO:0000313" key="2">
    <source>
        <dbReference type="Proteomes" id="UP000660801"/>
    </source>
</evidence>
<reference evidence="1" key="2">
    <citation type="submission" date="2020-09" db="EMBL/GenBank/DDBJ databases">
        <authorList>
            <person name="Sun Q."/>
            <person name="Zhou Y."/>
        </authorList>
    </citation>
    <scope>NUCLEOTIDE SEQUENCE</scope>
    <source>
        <strain evidence="1">CGMCC 1.15533</strain>
    </source>
</reference>
<dbReference type="InterPro" id="IPR021247">
    <property type="entry name" value="DUF2785"/>
</dbReference>